<keyword evidence="1" id="KW-1133">Transmembrane helix</keyword>
<comment type="caution">
    <text evidence="2">The sequence shown here is derived from an EMBL/GenBank/DDBJ whole genome shotgun (WGS) entry which is preliminary data.</text>
</comment>
<evidence type="ECO:0000313" key="2">
    <source>
        <dbReference type="EMBL" id="KAH7317068.1"/>
    </source>
</evidence>
<dbReference type="EMBL" id="JAGPNK010000008">
    <property type="protein sequence ID" value="KAH7317068.1"/>
    <property type="molecule type" value="Genomic_DNA"/>
</dbReference>
<name>A0A8K0SQR4_9HYPO</name>
<evidence type="ECO:0000256" key="1">
    <source>
        <dbReference type="SAM" id="Phobius"/>
    </source>
</evidence>
<sequence length="486" mass="55024">MALGSNHISGFRACAELVTSDTEARLWNPDAPATYDEVLDDQRLEERLAEISACLNETQALPDNDEPGSPKFMLLMVPIRDRSHFTDGQRSIALQPKHLASIMRIAGVDDLAASKFWNSILPTVCAYTQYHDDGETPISITVLIRCPRLSNGVICVMRIQLRTMDCFALIPTNLARDREDIIRRCERHLGLLRKHPFYLLSFILDNRFLRWTDWIADLWRTLVEVETVAGMTNPQWRLRQADVERLASLADPDYLIGQLHATQMEFCHSDTVMTFALKLAAFCTKALAEAEDGRKKLGRKTLSERDRRALDQDFAATLTRYECMRDRLAELKRRIDCQINAAFNLIAQRDSKINFAIAKMQAHDSRTVRAIGVLTLVFLPATFLAVSKVQLQLPGHTDTPQTLWSANVIEIEGERNWHIFLAVVIALTVIVFLCWGIYGHVSRKREEMKWPANAAGGDGLPLFPQPTVYKGLLIRDESVHSDQGLA</sequence>
<protein>
    <submittedName>
        <fullName evidence="2">Uncharacterized protein</fullName>
    </submittedName>
</protein>
<dbReference type="OrthoDB" id="5030973at2759"/>
<organism evidence="2 3">
    <name type="scientific">Stachybotrys elegans</name>
    <dbReference type="NCBI Taxonomy" id="80388"/>
    <lineage>
        <taxon>Eukaryota</taxon>
        <taxon>Fungi</taxon>
        <taxon>Dikarya</taxon>
        <taxon>Ascomycota</taxon>
        <taxon>Pezizomycotina</taxon>
        <taxon>Sordariomycetes</taxon>
        <taxon>Hypocreomycetidae</taxon>
        <taxon>Hypocreales</taxon>
        <taxon>Stachybotryaceae</taxon>
        <taxon>Stachybotrys</taxon>
    </lineage>
</organism>
<dbReference type="Proteomes" id="UP000813444">
    <property type="component" value="Unassembled WGS sequence"/>
</dbReference>
<evidence type="ECO:0000313" key="3">
    <source>
        <dbReference type="Proteomes" id="UP000813444"/>
    </source>
</evidence>
<dbReference type="AlphaFoldDB" id="A0A8K0SQR4"/>
<accession>A0A8K0SQR4</accession>
<keyword evidence="3" id="KW-1185">Reference proteome</keyword>
<keyword evidence="1" id="KW-0812">Transmembrane</keyword>
<keyword evidence="1" id="KW-0472">Membrane</keyword>
<reference evidence="2" key="1">
    <citation type="journal article" date="2021" name="Nat. Commun.">
        <title>Genetic determinants of endophytism in the Arabidopsis root mycobiome.</title>
        <authorList>
            <person name="Mesny F."/>
            <person name="Miyauchi S."/>
            <person name="Thiergart T."/>
            <person name="Pickel B."/>
            <person name="Atanasova L."/>
            <person name="Karlsson M."/>
            <person name="Huettel B."/>
            <person name="Barry K.W."/>
            <person name="Haridas S."/>
            <person name="Chen C."/>
            <person name="Bauer D."/>
            <person name="Andreopoulos W."/>
            <person name="Pangilinan J."/>
            <person name="LaButti K."/>
            <person name="Riley R."/>
            <person name="Lipzen A."/>
            <person name="Clum A."/>
            <person name="Drula E."/>
            <person name="Henrissat B."/>
            <person name="Kohler A."/>
            <person name="Grigoriev I.V."/>
            <person name="Martin F.M."/>
            <person name="Hacquard S."/>
        </authorList>
    </citation>
    <scope>NUCLEOTIDE SEQUENCE</scope>
    <source>
        <strain evidence="2">MPI-CAGE-CH-0235</strain>
    </source>
</reference>
<feature type="transmembrane region" description="Helical" evidence="1">
    <location>
        <begin position="417"/>
        <end position="438"/>
    </location>
</feature>
<gene>
    <name evidence="2" type="ORF">B0I35DRAFT_434489</name>
</gene>
<proteinExistence type="predicted"/>